<organism evidence="1 2">
    <name type="scientific">Xylaria curta</name>
    <dbReference type="NCBI Taxonomy" id="42375"/>
    <lineage>
        <taxon>Eukaryota</taxon>
        <taxon>Fungi</taxon>
        <taxon>Dikarya</taxon>
        <taxon>Ascomycota</taxon>
        <taxon>Pezizomycotina</taxon>
        <taxon>Sordariomycetes</taxon>
        <taxon>Xylariomycetidae</taxon>
        <taxon>Xylariales</taxon>
        <taxon>Xylariaceae</taxon>
        <taxon>Xylaria</taxon>
    </lineage>
</organism>
<evidence type="ECO:0000313" key="1">
    <source>
        <dbReference type="EMBL" id="KAJ2985811.1"/>
    </source>
</evidence>
<comment type="caution">
    <text evidence="1">The sequence shown here is derived from an EMBL/GenBank/DDBJ whole genome shotgun (WGS) entry which is preliminary data.</text>
</comment>
<protein>
    <submittedName>
        <fullName evidence="1">Uncharacterized protein</fullName>
    </submittedName>
</protein>
<dbReference type="EMBL" id="JAPDGR010001044">
    <property type="protein sequence ID" value="KAJ2985811.1"/>
    <property type="molecule type" value="Genomic_DNA"/>
</dbReference>
<accession>A0ACC1P382</accession>
<proteinExistence type="predicted"/>
<dbReference type="Proteomes" id="UP001143856">
    <property type="component" value="Unassembled WGS sequence"/>
</dbReference>
<reference evidence="1" key="1">
    <citation type="submission" date="2022-10" db="EMBL/GenBank/DDBJ databases">
        <title>Genome Sequence of Xylaria curta.</title>
        <authorList>
            <person name="Buettner E."/>
        </authorList>
    </citation>
    <scope>NUCLEOTIDE SEQUENCE</scope>
    <source>
        <strain evidence="1">Babe10</strain>
    </source>
</reference>
<evidence type="ECO:0000313" key="2">
    <source>
        <dbReference type="Proteomes" id="UP001143856"/>
    </source>
</evidence>
<sequence length="108" mass="11733">MLIAVAGGFEPSSELQKEMGGLVVPVSDYRVNIVLLAKFNTRVVLSSRTNGRKDQVIAAAQHRTISPRGAALLLSLRFLFLPDPGLQGDFIIGISGLESYAEADWQYV</sequence>
<name>A0ACC1P382_9PEZI</name>
<gene>
    <name evidence="1" type="ORF">NUW58_g5335</name>
</gene>
<keyword evidence="2" id="KW-1185">Reference proteome</keyword>